<name>A0A2S4NB93_9FLAO</name>
<dbReference type="EMBL" id="PQNY01000001">
    <property type="protein sequence ID" value="POS02969.1"/>
    <property type="molecule type" value="Genomic_DNA"/>
</dbReference>
<keyword evidence="1" id="KW-0472">Membrane</keyword>
<evidence type="ECO:0008006" key="4">
    <source>
        <dbReference type="Google" id="ProtNLM"/>
    </source>
</evidence>
<reference evidence="2 3" key="1">
    <citation type="submission" date="2018-01" db="EMBL/GenBank/DDBJ databases">
        <title>Genomic Encyclopedia of Type Strains, Phase I: the one thousand microbial genomes (KMG-I) project.</title>
        <authorList>
            <person name="Goeker M."/>
        </authorList>
    </citation>
    <scope>NUCLEOTIDE SEQUENCE [LARGE SCALE GENOMIC DNA]</scope>
    <source>
        <strain evidence="2 3">DSM 17960</strain>
    </source>
</reference>
<sequence length="323" mass="37433">MNTENNLPQNDQEIDLGVLFKKVSIIINTFIIKVFSFFKSNGKTLLFIFLIGTVIGFLLDAKLKSYVSEIIVNTNHTGNEYLYSKVKQLNSQIQLKENSFENKINYDNFSKIEIEPIIDIYNFVNNQALANNAQNSQNFEMIKLLSENSDINKVIKDEITSKNFYFQKINIYSAKKISYKETKSILNFLNKDVYFDSIKNLKLENINRRIIENDSIIKQIDLLITSYKNSLERNSNPLIKSENSEIGQLISQKRDLLNQIAQDRLDLISQTKLIKDNTIVLNSINNKGLANKSKLIVPIFLLFIFFIYKIMLNLNNRLKSISK</sequence>
<gene>
    <name evidence="2" type="ORF">Q361_10167</name>
</gene>
<keyword evidence="3" id="KW-1185">Reference proteome</keyword>
<proteinExistence type="predicted"/>
<dbReference type="OrthoDB" id="1452530at2"/>
<evidence type="ECO:0000256" key="1">
    <source>
        <dbReference type="SAM" id="Phobius"/>
    </source>
</evidence>
<feature type="transmembrane region" description="Helical" evidence="1">
    <location>
        <begin position="45"/>
        <end position="63"/>
    </location>
</feature>
<dbReference type="RefSeq" id="WP_103724717.1">
    <property type="nucleotide sequence ID" value="NZ_PQNY01000001.1"/>
</dbReference>
<dbReference type="AlphaFoldDB" id="A0A2S4NB93"/>
<comment type="caution">
    <text evidence="2">The sequence shown here is derived from an EMBL/GenBank/DDBJ whole genome shotgun (WGS) entry which is preliminary data.</text>
</comment>
<keyword evidence="1" id="KW-1133">Transmembrane helix</keyword>
<accession>A0A2S4NB93</accession>
<evidence type="ECO:0000313" key="2">
    <source>
        <dbReference type="EMBL" id="POS02969.1"/>
    </source>
</evidence>
<evidence type="ECO:0000313" key="3">
    <source>
        <dbReference type="Proteomes" id="UP000237056"/>
    </source>
</evidence>
<protein>
    <recommendedName>
        <fullName evidence="4">Subunit length determinant protein</fullName>
    </recommendedName>
</protein>
<dbReference type="Proteomes" id="UP000237056">
    <property type="component" value="Unassembled WGS sequence"/>
</dbReference>
<organism evidence="2 3">
    <name type="scientific">Flavobacterium croceum DSM 17960</name>
    <dbReference type="NCBI Taxonomy" id="1121886"/>
    <lineage>
        <taxon>Bacteria</taxon>
        <taxon>Pseudomonadati</taxon>
        <taxon>Bacteroidota</taxon>
        <taxon>Flavobacteriia</taxon>
        <taxon>Flavobacteriales</taxon>
        <taxon>Flavobacteriaceae</taxon>
        <taxon>Flavobacterium</taxon>
    </lineage>
</organism>
<feature type="transmembrane region" description="Helical" evidence="1">
    <location>
        <begin position="20"/>
        <end position="38"/>
    </location>
</feature>
<feature type="transmembrane region" description="Helical" evidence="1">
    <location>
        <begin position="295"/>
        <end position="314"/>
    </location>
</feature>
<keyword evidence="1" id="KW-0812">Transmembrane</keyword>